<dbReference type="GO" id="GO:0009055">
    <property type="term" value="F:electron transfer activity"/>
    <property type="evidence" value="ECO:0007669"/>
    <property type="project" value="InterPro"/>
</dbReference>
<dbReference type="OrthoDB" id="7280471at2"/>
<keyword evidence="10" id="KW-0408">Iron</keyword>
<evidence type="ECO:0000256" key="12">
    <source>
        <dbReference type="ARBA" id="ARBA00037975"/>
    </source>
</evidence>
<feature type="transmembrane region" description="Helical" evidence="13">
    <location>
        <begin position="96"/>
        <end position="114"/>
    </location>
</feature>
<keyword evidence="5" id="KW-0349">Heme</keyword>
<keyword evidence="8" id="KW-0249">Electron transport</keyword>
<dbReference type="KEGG" id="mhey:H2LOC_004385"/>
<dbReference type="GO" id="GO:0005886">
    <property type="term" value="C:plasma membrane"/>
    <property type="evidence" value="ECO:0007669"/>
    <property type="project" value="UniProtKB-SubCell"/>
</dbReference>
<dbReference type="EMBL" id="CP046052">
    <property type="protein sequence ID" value="QGM44988.1"/>
    <property type="molecule type" value="Genomic_DNA"/>
</dbReference>
<keyword evidence="3" id="KW-0813">Transport</keyword>
<comment type="similarity">
    <text evidence="12">Belongs to the cytochrome b561 family.</text>
</comment>
<dbReference type="GO" id="GO:0022904">
    <property type="term" value="P:respiratory electron transport chain"/>
    <property type="evidence" value="ECO:0007669"/>
    <property type="project" value="InterPro"/>
</dbReference>
<evidence type="ECO:0000256" key="13">
    <source>
        <dbReference type="SAM" id="Phobius"/>
    </source>
</evidence>
<evidence type="ECO:0000256" key="5">
    <source>
        <dbReference type="ARBA" id="ARBA00022617"/>
    </source>
</evidence>
<evidence type="ECO:0000256" key="2">
    <source>
        <dbReference type="ARBA" id="ARBA00004651"/>
    </source>
</evidence>
<evidence type="ECO:0000256" key="3">
    <source>
        <dbReference type="ARBA" id="ARBA00022448"/>
    </source>
</evidence>
<evidence type="ECO:0000259" key="14">
    <source>
        <dbReference type="Pfam" id="PF01292"/>
    </source>
</evidence>
<evidence type="ECO:0000256" key="7">
    <source>
        <dbReference type="ARBA" id="ARBA00022723"/>
    </source>
</evidence>
<feature type="transmembrane region" description="Helical" evidence="13">
    <location>
        <begin position="16"/>
        <end position="34"/>
    </location>
</feature>
<keyword evidence="7" id="KW-0479">Metal-binding</keyword>
<dbReference type="InterPro" id="IPR016174">
    <property type="entry name" value="Di-haem_cyt_TM"/>
</dbReference>
<feature type="domain" description="Cytochrome b561 bacterial/Ni-hydrogenase" evidence="14">
    <location>
        <begin position="9"/>
        <end position="180"/>
    </location>
</feature>
<evidence type="ECO:0000256" key="11">
    <source>
        <dbReference type="ARBA" id="ARBA00023136"/>
    </source>
</evidence>
<evidence type="ECO:0000256" key="10">
    <source>
        <dbReference type="ARBA" id="ARBA00023004"/>
    </source>
</evidence>
<accession>A0A6B8KEI4</accession>
<dbReference type="RefSeq" id="WP_136495279.1">
    <property type="nucleotide sequence ID" value="NZ_CP046052.1"/>
</dbReference>
<dbReference type="Proteomes" id="UP000309061">
    <property type="component" value="Chromosome"/>
</dbReference>
<protein>
    <submittedName>
        <fullName evidence="15">Cytochrome b</fullName>
    </submittedName>
</protein>
<evidence type="ECO:0000313" key="16">
    <source>
        <dbReference type="Proteomes" id="UP000309061"/>
    </source>
</evidence>
<sequence length="184" mass="20097">MTASQTSERYSAPAQLFHWLSALLIGLAWLLGQLHGKFPAGEPRSLAGLAHITAGQVVLILLLLRVLWRFVSPPPAKEAHSASVWADRVSALTQSLLYLLLLAIPIVGVLTVFAHGKPLPLFGLGAIPSPWVKDKEFGHKLMEVHEWLANGLILLAVLHAGAALGHHFRLKDDTLKRMLPKWVG</sequence>
<dbReference type="GO" id="GO:0046872">
    <property type="term" value="F:metal ion binding"/>
    <property type="evidence" value="ECO:0007669"/>
    <property type="project" value="UniProtKB-KW"/>
</dbReference>
<feature type="transmembrane region" description="Helical" evidence="13">
    <location>
        <begin position="46"/>
        <end position="68"/>
    </location>
</feature>
<dbReference type="PANTHER" id="PTHR30529">
    <property type="entry name" value="CYTOCHROME B561"/>
    <property type="match status" value="1"/>
</dbReference>
<evidence type="ECO:0000256" key="9">
    <source>
        <dbReference type="ARBA" id="ARBA00022989"/>
    </source>
</evidence>
<dbReference type="InterPro" id="IPR052168">
    <property type="entry name" value="Cytochrome_b561_oxidase"/>
</dbReference>
<proteinExistence type="inferred from homology"/>
<feature type="transmembrane region" description="Helical" evidence="13">
    <location>
        <begin position="147"/>
        <end position="168"/>
    </location>
</feature>
<evidence type="ECO:0000256" key="4">
    <source>
        <dbReference type="ARBA" id="ARBA00022475"/>
    </source>
</evidence>
<keyword evidence="4" id="KW-1003">Cell membrane</keyword>
<keyword evidence="16" id="KW-1185">Reference proteome</keyword>
<comment type="subcellular location">
    <subcellularLocation>
        <location evidence="2">Cell membrane</location>
        <topology evidence="2">Multi-pass membrane protein</topology>
    </subcellularLocation>
</comment>
<dbReference type="SUPFAM" id="SSF81342">
    <property type="entry name" value="Transmembrane di-heme cytochromes"/>
    <property type="match status" value="1"/>
</dbReference>
<evidence type="ECO:0000256" key="6">
    <source>
        <dbReference type="ARBA" id="ARBA00022692"/>
    </source>
</evidence>
<evidence type="ECO:0000313" key="15">
    <source>
        <dbReference type="EMBL" id="QGM44988.1"/>
    </source>
</evidence>
<reference evidence="15 16" key="1">
    <citation type="submission" date="2019-11" db="EMBL/GenBank/DDBJ databases">
        <title>The genome sequence of Methylocystis heyeri.</title>
        <authorList>
            <person name="Oshkin I.Y."/>
            <person name="Miroshnikov K."/>
            <person name="Dedysh S.N."/>
        </authorList>
    </citation>
    <scope>NUCLEOTIDE SEQUENCE [LARGE SCALE GENOMIC DNA]</scope>
    <source>
        <strain evidence="15 16">H2</strain>
    </source>
</reference>
<evidence type="ECO:0000256" key="8">
    <source>
        <dbReference type="ARBA" id="ARBA00022982"/>
    </source>
</evidence>
<organism evidence="15 16">
    <name type="scientific">Methylocystis heyeri</name>
    <dbReference type="NCBI Taxonomy" id="391905"/>
    <lineage>
        <taxon>Bacteria</taxon>
        <taxon>Pseudomonadati</taxon>
        <taxon>Pseudomonadota</taxon>
        <taxon>Alphaproteobacteria</taxon>
        <taxon>Hyphomicrobiales</taxon>
        <taxon>Methylocystaceae</taxon>
        <taxon>Methylocystis</taxon>
    </lineage>
</organism>
<evidence type="ECO:0000256" key="1">
    <source>
        <dbReference type="ARBA" id="ARBA00001970"/>
    </source>
</evidence>
<dbReference type="InterPro" id="IPR011577">
    <property type="entry name" value="Cyt_b561_bac/Ni-Hgenase"/>
</dbReference>
<name>A0A6B8KEI4_9HYPH</name>
<keyword evidence="9 13" id="KW-1133">Transmembrane helix</keyword>
<dbReference type="GO" id="GO:0020037">
    <property type="term" value="F:heme binding"/>
    <property type="evidence" value="ECO:0007669"/>
    <property type="project" value="TreeGrafter"/>
</dbReference>
<comment type="cofactor">
    <cofactor evidence="1">
        <name>heme b</name>
        <dbReference type="ChEBI" id="CHEBI:60344"/>
    </cofactor>
</comment>
<keyword evidence="6 13" id="KW-0812">Transmembrane</keyword>
<dbReference type="Gene3D" id="1.20.950.20">
    <property type="entry name" value="Transmembrane di-heme cytochromes, Chain C"/>
    <property type="match status" value="1"/>
</dbReference>
<dbReference type="PANTHER" id="PTHR30529:SF1">
    <property type="entry name" value="CYTOCHROME B561 HOMOLOG 2"/>
    <property type="match status" value="1"/>
</dbReference>
<dbReference type="Pfam" id="PF01292">
    <property type="entry name" value="Ni_hydr_CYTB"/>
    <property type="match status" value="1"/>
</dbReference>
<keyword evidence="11 13" id="KW-0472">Membrane</keyword>
<dbReference type="AlphaFoldDB" id="A0A6B8KEI4"/>
<gene>
    <name evidence="15" type="ORF">H2LOC_004385</name>
</gene>